<dbReference type="AlphaFoldDB" id="A0A6P2CZ88"/>
<dbReference type="RefSeq" id="WP_162667894.1">
    <property type="nucleotide sequence ID" value="NZ_LR593886.1"/>
</dbReference>
<organism evidence="1 2">
    <name type="scientific">Gemmata massiliana</name>
    <dbReference type="NCBI Taxonomy" id="1210884"/>
    <lineage>
        <taxon>Bacteria</taxon>
        <taxon>Pseudomonadati</taxon>
        <taxon>Planctomycetota</taxon>
        <taxon>Planctomycetia</taxon>
        <taxon>Gemmatales</taxon>
        <taxon>Gemmataceae</taxon>
        <taxon>Gemmata</taxon>
    </lineage>
</organism>
<keyword evidence="2" id="KW-1185">Reference proteome</keyword>
<sequence>MSPPRQLDLTCGTYRVVVSDADRSTTPADYSTAHYLDGEKYQASSCHRVTVIEDGQDVQACLLIGGGGTSGVHAHSAVCIGGRCYVAVGDSVCALSVPGLDLVWRSRVDSLTCFGVHYLPEFQCFISHGELEIARFDLNGKVTWQTSGRDIFSEGFAIHGEVIEATDFYKTTYRIDIETGRIVAEMPSAQGA</sequence>
<dbReference type="EMBL" id="LR593886">
    <property type="protein sequence ID" value="VTR93114.1"/>
    <property type="molecule type" value="Genomic_DNA"/>
</dbReference>
<reference evidence="1 2" key="1">
    <citation type="submission" date="2019-05" db="EMBL/GenBank/DDBJ databases">
        <authorList>
            <consortium name="Science for Life Laboratories"/>
        </authorList>
    </citation>
    <scope>NUCLEOTIDE SEQUENCE [LARGE SCALE GENOMIC DNA]</scope>
    <source>
        <strain evidence="1">Soil9</strain>
    </source>
</reference>
<accession>A0A6P2CZ88</accession>
<evidence type="ECO:0000313" key="2">
    <source>
        <dbReference type="Proteomes" id="UP000464178"/>
    </source>
</evidence>
<dbReference type="KEGG" id="gms:SOIL9_46000"/>
<gene>
    <name evidence="1" type="ORF">SOIL9_46000</name>
</gene>
<protein>
    <submittedName>
        <fullName evidence="1">Uncharacterized protein</fullName>
    </submittedName>
</protein>
<dbReference type="Proteomes" id="UP000464178">
    <property type="component" value="Chromosome"/>
</dbReference>
<name>A0A6P2CZ88_9BACT</name>
<evidence type="ECO:0000313" key="1">
    <source>
        <dbReference type="EMBL" id="VTR93114.1"/>
    </source>
</evidence>
<proteinExistence type="predicted"/>
<dbReference type="SUPFAM" id="SSF63829">
    <property type="entry name" value="Calcium-dependent phosphotriesterase"/>
    <property type="match status" value="1"/>
</dbReference>